<evidence type="ECO:0000256" key="2">
    <source>
        <dbReference type="ARBA" id="ARBA00022475"/>
    </source>
</evidence>
<keyword evidence="11" id="KW-1185">Reference proteome</keyword>
<dbReference type="PRINTS" id="PR00260">
    <property type="entry name" value="CHEMTRNSDUCR"/>
</dbReference>
<keyword evidence="4 6" id="KW-0807">Transducer</keyword>
<accession>A0ABN8H9S7</accession>
<keyword evidence="7" id="KW-0812">Transmembrane</keyword>
<dbReference type="InterPro" id="IPR004090">
    <property type="entry name" value="Chemotax_Me-accpt_rcpt"/>
</dbReference>
<comment type="subcellular location">
    <subcellularLocation>
        <location evidence="1">Cell membrane</location>
    </subcellularLocation>
</comment>
<dbReference type="Pfam" id="PF00015">
    <property type="entry name" value="MCPsignal"/>
    <property type="match status" value="1"/>
</dbReference>
<organism evidence="10 11">
    <name type="scientific">Paenibacillus plantiphilus</name>
    <dbReference type="NCBI Taxonomy" id="2905650"/>
    <lineage>
        <taxon>Bacteria</taxon>
        <taxon>Bacillati</taxon>
        <taxon>Bacillota</taxon>
        <taxon>Bacilli</taxon>
        <taxon>Bacillales</taxon>
        <taxon>Paenibacillaceae</taxon>
        <taxon>Paenibacillus</taxon>
    </lineage>
</organism>
<evidence type="ECO:0000313" key="11">
    <source>
        <dbReference type="Proteomes" id="UP000838686"/>
    </source>
</evidence>
<feature type="domain" description="Methyl-accepting transducer" evidence="8">
    <location>
        <begin position="312"/>
        <end position="542"/>
    </location>
</feature>
<dbReference type="PANTHER" id="PTHR32089:SF112">
    <property type="entry name" value="LYSOZYME-LIKE PROTEIN-RELATED"/>
    <property type="match status" value="1"/>
</dbReference>
<sequence>MKNKKAESNKRNKNLLSNFVDLLKRLKLTHRMIILLLILTIVNIGAGGIILYQNEIVNTEMEKSDKLQDVQKQYNDIARKLEATTIMFVDLIEGYTSTKKQTVDDNMATAVDQITELEKALKLLDEEYPTKDFRDSYSALVVRLKTGYDEIKAQVDAYDLILPEETKRVLRRDVVVNYWNVLNATNRDSEVRFGNAVEARGEALNAAVTWSNYIVIINIIVMAIFPALMMSGLIRSIRRNLIGITKHIEAYKNNDFTYDVKLTSRDEFGMIDGMLSDMGEKLRETLASTVEVSEQVLDVSQRMSSMLTINKEASETVRKEVAHSKKLISSQNDSNTSISAVTEEVSASSEQISASSDFINNDMKRMHHSSNEGMEKMNEIVALVDQTSEQFNGLSTVLRVMTERYSNVARFLDNINEITSQTGLLSLNASIEAARAGEHGSGFAVVAGEIRKLSGKTEGLSRAIASDLKQIHNDLKQCESTLDSFSLLIKKTKSISETSNVTFNQLKTQSGLLAEQMNEITSAIGEIATGMTTIVTSVEWLAESSTEVNGRMGEMEGLTDEQFKISDNLMGMAGSLKEASQRLREKTDSFKL</sequence>
<feature type="transmembrane region" description="Helical" evidence="7">
    <location>
        <begin position="210"/>
        <end position="229"/>
    </location>
</feature>
<protein>
    <recommendedName>
        <fullName evidence="12">Methyl-accepting chemotaxis protein</fullName>
    </recommendedName>
</protein>
<dbReference type="InterPro" id="IPR003660">
    <property type="entry name" value="HAMP_dom"/>
</dbReference>
<keyword evidence="7" id="KW-1133">Transmembrane helix</keyword>
<evidence type="ECO:0000256" key="5">
    <source>
        <dbReference type="ARBA" id="ARBA00029447"/>
    </source>
</evidence>
<dbReference type="Gene3D" id="1.10.287.950">
    <property type="entry name" value="Methyl-accepting chemotaxis protein"/>
    <property type="match status" value="1"/>
</dbReference>
<evidence type="ECO:0000259" key="9">
    <source>
        <dbReference type="PROSITE" id="PS50885"/>
    </source>
</evidence>
<evidence type="ECO:0000256" key="7">
    <source>
        <dbReference type="SAM" id="Phobius"/>
    </source>
</evidence>
<gene>
    <name evidence="10" type="ORF">PAECIP111893_05245</name>
</gene>
<keyword evidence="2" id="KW-1003">Cell membrane</keyword>
<evidence type="ECO:0000256" key="3">
    <source>
        <dbReference type="ARBA" id="ARBA00023136"/>
    </source>
</evidence>
<evidence type="ECO:0000259" key="8">
    <source>
        <dbReference type="PROSITE" id="PS50111"/>
    </source>
</evidence>
<name>A0ABN8H9S7_9BACL</name>
<dbReference type="Proteomes" id="UP000838686">
    <property type="component" value="Unassembled WGS sequence"/>
</dbReference>
<dbReference type="PROSITE" id="PS50111">
    <property type="entry name" value="CHEMOTAXIS_TRANSDUC_2"/>
    <property type="match status" value="1"/>
</dbReference>
<evidence type="ECO:0000256" key="1">
    <source>
        <dbReference type="ARBA" id="ARBA00004236"/>
    </source>
</evidence>
<evidence type="ECO:0000256" key="6">
    <source>
        <dbReference type="PROSITE-ProRule" id="PRU00284"/>
    </source>
</evidence>
<dbReference type="EMBL" id="CAKMMF010000051">
    <property type="protein sequence ID" value="CAH1225319.1"/>
    <property type="molecule type" value="Genomic_DNA"/>
</dbReference>
<dbReference type="Gene3D" id="6.10.340.10">
    <property type="match status" value="1"/>
</dbReference>
<evidence type="ECO:0000256" key="4">
    <source>
        <dbReference type="ARBA" id="ARBA00023224"/>
    </source>
</evidence>
<keyword evidence="3 7" id="KW-0472">Membrane</keyword>
<evidence type="ECO:0000313" key="10">
    <source>
        <dbReference type="EMBL" id="CAH1225319.1"/>
    </source>
</evidence>
<evidence type="ECO:0008006" key="12">
    <source>
        <dbReference type="Google" id="ProtNLM"/>
    </source>
</evidence>
<comment type="similarity">
    <text evidence="5">Belongs to the methyl-accepting chemotaxis (MCP) protein family.</text>
</comment>
<dbReference type="PROSITE" id="PS50885">
    <property type="entry name" value="HAMP"/>
    <property type="match status" value="1"/>
</dbReference>
<proteinExistence type="inferred from homology"/>
<dbReference type="SMART" id="SM00283">
    <property type="entry name" value="MA"/>
    <property type="match status" value="1"/>
</dbReference>
<reference evidence="10" key="1">
    <citation type="submission" date="2022-01" db="EMBL/GenBank/DDBJ databases">
        <authorList>
            <person name="Criscuolo A."/>
        </authorList>
    </citation>
    <scope>NUCLEOTIDE SEQUENCE</scope>
    <source>
        <strain evidence="10">CIP111893</strain>
    </source>
</reference>
<feature type="transmembrane region" description="Helical" evidence="7">
    <location>
        <begin position="32"/>
        <end position="52"/>
    </location>
</feature>
<comment type="caution">
    <text evidence="10">The sequence shown here is derived from an EMBL/GenBank/DDBJ whole genome shotgun (WGS) entry which is preliminary data.</text>
</comment>
<dbReference type="SUPFAM" id="SSF58104">
    <property type="entry name" value="Methyl-accepting chemotaxis protein (MCP) signaling domain"/>
    <property type="match status" value="1"/>
</dbReference>
<feature type="domain" description="HAMP" evidence="9">
    <location>
        <begin position="235"/>
        <end position="287"/>
    </location>
</feature>
<dbReference type="InterPro" id="IPR004089">
    <property type="entry name" value="MCPsignal_dom"/>
</dbReference>
<dbReference type="PANTHER" id="PTHR32089">
    <property type="entry name" value="METHYL-ACCEPTING CHEMOTAXIS PROTEIN MCPB"/>
    <property type="match status" value="1"/>
</dbReference>